<dbReference type="GO" id="GO:0006508">
    <property type="term" value="P:proteolysis"/>
    <property type="evidence" value="ECO:0007669"/>
    <property type="project" value="UniProtKB-KW"/>
</dbReference>
<sequence>MWRVRAGLTSVVTWEDGREDYNVSRVILHPAYHEFTIGSQDVAHHDVALIKLARSVRKPYVRSTSESERLKWTYAPLLDPAYCSKDHVWGTLEVSSIQVCAGYEHGRDDACDGDSGGPLICPSPDGSRWELHGIVNWGEQPCGDPHKPTMYARVTAFKSWIEQTIQSN</sequence>
<dbReference type="CDD" id="cd00190">
    <property type="entry name" value="Tryp_SPc"/>
    <property type="match status" value="1"/>
</dbReference>
<dbReference type="InParanoid" id="C3Y3E6"/>
<dbReference type="AlphaFoldDB" id="C3Y3E6"/>
<name>C3Y3E6_BRAFL</name>
<evidence type="ECO:0000256" key="4">
    <source>
        <dbReference type="ARBA" id="ARBA00022801"/>
    </source>
</evidence>
<dbReference type="SMART" id="SM00020">
    <property type="entry name" value="Tryp_SPc"/>
    <property type="match status" value="1"/>
</dbReference>
<dbReference type="STRING" id="7739.C3Y3E6"/>
<protein>
    <recommendedName>
        <fullName evidence="7">Peptidase S1 domain-containing protein</fullName>
    </recommendedName>
</protein>
<evidence type="ECO:0000256" key="5">
    <source>
        <dbReference type="ARBA" id="ARBA00022825"/>
    </source>
</evidence>
<keyword evidence="6" id="KW-1015">Disulfide bond</keyword>
<dbReference type="InterPro" id="IPR001314">
    <property type="entry name" value="Peptidase_S1A"/>
</dbReference>
<dbReference type="EMBL" id="GG666483">
    <property type="protein sequence ID" value="EEN65213.1"/>
    <property type="molecule type" value="Genomic_DNA"/>
</dbReference>
<proteinExistence type="predicted"/>
<dbReference type="Gene3D" id="2.40.10.10">
    <property type="entry name" value="Trypsin-like serine proteases"/>
    <property type="match status" value="2"/>
</dbReference>
<evidence type="ECO:0000256" key="6">
    <source>
        <dbReference type="ARBA" id="ARBA00023157"/>
    </source>
</evidence>
<evidence type="ECO:0000313" key="8">
    <source>
        <dbReference type="EMBL" id="EEN65213.1"/>
    </source>
</evidence>
<dbReference type="InterPro" id="IPR043504">
    <property type="entry name" value="Peptidase_S1_PA_chymotrypsin"/>
</dbReference>
<dbReference type="InterPro" id="IPR033116">
    <property type="entry name" value="TRYPSIN_SER"/>
</dbReference>
<keyword evidence="4" id="KW-0378">Hydrolase</keyword>
<evidence type="ECO:0000259" key="7">
    <source>
        <dbReference type="PROSITE" id="PS50240"/>
    </source>
</evidence>
<dbReference type="InterPro" id="IPR009003">
    <property type="entry name" value="Peptidase_S1_PA"/>
</dbReference>
<accession>C3Y3E6</accession>
<keyword evidence="5" id="KW-0720">Serine protease</keyword>
<feature type="domain" description="Peptidase S1" evidence="7">
    <location>
        <begin position="1"/>
        <end position="166"/>
    </location>
</feature>
<dbReference type="PANTHER" id="PTHR24264:SF65">
    <property type="entry name" value="SRCR DOMAIN-CONTAINING PROTEIN"/>
    <property type="match status" value="1"/>
</dbReference>
<dbReference type="GO" id="GO:0005576">
    <property type="term" value="C:extracellular region"/>
    <property type="evidence" value="ECO:0007669"/>
    <property type="project" value="UniProtKB-SubCell"/>
</dbReference>
<organism>
    <name type="scientific">Branchiostoma floridae</name>
    <name type="common">Florida lancelet</name>
    <name type="synonym">Amphioxus</name>
    <dbReference type="NCBI Taxonomy" id="7739"/>
    <lineage>
        <taxon>Eukaryota</taxon>
        <taxon>Metazoa</taxon>
        <taxon>Chordata</taxon>
        <taxon>Cephalochordata</taxon>
        <taxon>Leptocardii</taxon>
        <taxon>Amphioxiformes</taxon>
        <taxon>Branchiostomatidae</taxon>
        <taxon>Branchiostoma</taxon>
    </lineage>
</organism>
<keyword evidence="2" id="KW-0964">Secreted</keyword>
<evidence type="ECO:0000256" key="1">
    <source>
        <dbReference type="ARBA" id="ARBA00004613"/>
    </source>
</evidence>
<dbReference type="Pfam" id="PF00089">
    <property type="entry name" value="Trypsin"/>
    <property type="match status" value="1"/>
</dbReference>
<comment type="subcellular location">
    <subcellularLocation>
        <location evidence="1">Secreted</location>
    </subcellularLocation>
</comment>
<dbReference type="eggNOG" id="KOG3627">
    <property type="taxonomic scope" value="Eukaryota"/>
</dbReference>
<dbReference type="FunFam" id="2.40.10.10:FF:000469">
    <property type="match status" value="1"/>
</dbReference>
<dbReference type="PROSITE" id="PS00135">
    <property type="entry name" value="TRYPSIN_SER"/>
    <property type="match status" value="1"/>
</dbReference>
<evidence type="ECO:0000256" key="3">
    <source>
        <dbReference type="ARBA" id="ARBA00022670"/>
    </source>
</evidence>
<reference evidence="8" key="1">
    <citation type="journal article" date="2008" name="Nature">
        <title>The amphioxus genome and the evolution of the chordate karyotype.</title>
        <authorList>
            <consortium name="US DOE Joint Genome Institute (JGI-PGF)"/>
            <person name="Putnam N.H."/>
            <person name="Butts T."/>
            <person name="Ferrier D.E.K."/>
            <person name="Furlong R.F."/>
            <person name="Hellsten U."/>
            <person name="Kawashima T."/>
            <person name="Robinson-Rechavi M."/>
            <person name="Shoguchi E."/>
            <person name="Terry A."/>
            <person name="Yu J.-K."/>
            <person name="Benito-Gutierrez E.L."/>
            <person name="Dubchak I."/>
            <person name="Garcia-Fernandez J."/>
            <person name="Gibson-Brown J.J."/>
            <person name="Grigoriev I.V."/>
            <person name="Horton A.C."/>
            <person name="de Jong P.J."/>
            <person name="Jurka J."/>
            <person name="Kapitonov V.V."/>
            <person name="Kohara Y."/>
            <person name="Kuroki Y."/>
            <person name="Lindquist E."/>
            <person name="Lucas S."/>
            <person name="Osoegawa K."/>
            <person name="Pennacchio L.A."/>
            <person name="Salamov A.A."/>
            <person name="Satou Y."/>
            <person name="Sauka-Spengler T."/>
            <person name="Schmutz J."/>
            <person name="Shin-I T."/>
            <person name="Toyoda A."/>
            <person name="Bronner-Fraser M."/>
            <person name="Fujiyama A."/>
            <person name="Holland L.Z."/>
            <person name="Holland P.W.H."/>
            <person name="Satoh N."/>
            <person name="Rokhsar D.S."/>
        </authorList>
    </citation>
    <scope>NUCLEOTIDE SEQUENCE [LARGE SCALE GENOMIC DNA]</scope>
    <source>
        <strain evidence="8">S238N-H82</strain>
        <tissue evidence="8">Testes</tissue>
    </source>
</reference>
<evidence type="ECO:0000256" key="2">
    <source>
        <dbReference type="ARBA" id="ARBA00022525"/>
    </source>
</evidence>
<dbReference type="PANTHER" id="PTHR24264">
    <property type="entry name" value="TRYPSIN-RELATED"/>
    <property type="match status" value="1"/>
</dbReference>
<keyword evidence="3" id="KW-0645">Protease</keyword>
<dbReference type="InterPro" id="IPR001254">
    <property type="entry name" value="Trypsin_dom"/>
</dbReference>
<gene>
    <name evidence="8" type="ORF">BRAFLDRAFT_90656</name>
</gene>
<dbReference type="PRINTS" id="PR00722">
    <property type="entry name" value="CHYMOTRYPSIN"/>
</dbReference>
<dbReference type="InterPro" id="IPR050127">
    <property type="entry name" value="Serine_Proteases_S1"/>
</dbReference>
<dbReference type="PROSITE" id="PS50240">
    <property type="entry name" value="TRYPSIN_DOM"/>
    <property type="match status" value="1"/>
</dbReference>
<dbReference type="SUPFAM" id="SSF50494">
    <property type="entry name" value="Trypsin-like serine proteases"/>
    <property type="match status" value="1"/>
</dbReference>
<dbReference type="GO" id="GO:0004252">
    <property type="term" value="F:serine-type endopeptidase activity"/>
    <property type="evidence" value="ECO:0007669"/>
    <property type="project" value="InterPro"/>
</dbReference>